<evidence type="ECO:0000256" key="4">
    <source>
        <dbReference type="ARBA" id="ARBA00012874"/>
    </source>
</evidence>
<evidence type="ECO:0000256" key="5">
    <source>
        <dbReference type="ARBA" id="ARBA00021779"/>
    </source>
</evidence>
<comment type="cofactor">
    <cofactor evidence="1">
        <name>pyridoxal 5'-phosphate</name>
        <dbReference type="ChEBI" id="CHEBI:597326"/>
    </cofactor>
</comment>
<dbReference type="RefSeq" id="WP_166150844.1">
    <property type="nucleotide sequence ID" value="NZ_JAAOIW010000005.1"/>
</dbReference>
<dbReference type="NCBIfam" id="TIGR01121">
    <property type="entry name" value="D_amino_aminoT"/>
    <property type="match status" value="1"/>
</dbReference>
<evidence type="ECO:0000313" key="14">
    <source>
        <dbReference type="Proteomes" id="UP001165962"/>
    </source>
</evidence>
<dbReference type="PANTHER" id="PTHR42743">
    <property type="entry name" value="AMINO-ACID AMINOTRANSFERASE"/>
    <property type="match status" value="1"/>
</dbReference>
<protein>
    <recommendedName>
        <fullName evidence="5">D-alanine aminotransferase</fullName>
        <ecNumber evidence="4">2.6.1.21</ecNumber>
    </recommendedName>
    <alternativeName>
        <fullName evidence="11">D-amino acid aminotransferase</fullName>
    </alternativeName>
    <alternativeName>
        <fullName evidence="9">D-amino acid transaminase</fullName>
    </alternativeName>
    <alternativeName>
        <fullName evidence="10">D-aspartate aminotransferase</fullName>
    </alternativeName>
</protein>
<dbReference type="Gene3D" id="3.30.470.10">
    <property type="match status" value="1"/>
</dbReference>
<organism evidence="13 14">
    <name type="scientific">Paenibacillus agricola</name>
    <dbReference type="NCBI Taxonomy" id="2716264"/>
    <lineage>
        <taxon>Bacteria</taxon>
        <taxon>Bacillati</taxon>
        <taxon>Bacillota</taxon>
        <taxon>Bacilli</taxon>
        <taxon>Bacillales</taxon>
        <taxon>Paenibacillaceae</taxon>
        <taxon>Paenibacillus</taxon>
    </lineage>
</organism>
<dbReference type="InterPro" id="IPR005784">
    <property type="entry name" value="D_amino_transT"/>
</dbReference>
<evidence type="ECO:0000313" key="13">
    <source>
        <dbReference type="EMBL" id="NHN31106.1"/>
    </source>
</evidence>
<keyword evidence="14" id="KW-1185">Reference proteome</keyword>
<comment type="subunit">
    <text evidence="3">Homodimer.</text>
</comment>
<keyword evidence="8" id="KW-0663">Pyridoxal phosphate</keyword>
<dbReference type="PANTHER" id="PTHR42743:SF10">
    <property type="entry name" value="D-ALANINE AMINOTRANSFERASE"/>
    <property type="match status" value="1"/>
</dbReference>
<keyword evidence="7 13" id="KW-0808">Transferase</keyword>
<dbReference type="InterPro" id="IPR043131">
    <property type="entry name" value="BCAT-like_N"/>
</dbReference>
<dbReference type="GO" id="GO:0047810">
    <property type="term" value="F:D-alanine-2-oxoglutarate aminotransferase activity"/>
    <property type="evidence" value="ECO:0007669"/>
    <property type="project" value="UniProtKB-EC"/>
</dbReference>
<dbReference type="InterPro" id="IPR043132">
    <property type="entry name" value="BCAT-like_C"/>
</dbReference>
<evidence type="ECO:0000256" key="9">
    <source>
        <dbReference type="ARBA" id="ARBA00030138"/>
    </source>
</evidence>
<sequence>MFPLEEWFTLYLYQQDFIAKEQLAISPDDRGYYFGDGIYEVFRVYKGELFEADGHYRRLELSSADTRIPLPYSIPELHAKLLELIHLNRLREGTVYMQVTRGIAPRSHPYPAKAEPVLMAYCNELKRPLQTMQKGITAVTSADIRWLRCDLKTLNLLPNVMAKQQALDLGANEVVWHRDRVVTECSASNFMIVRNGEIWTHPANHLILHGITRDVVIRLAQKLHIQVHQAPFKIEEMMSADEAFVTGTTVEVTPVISVDGVYIGQGELGPVTRRLQQAFEEYVGI</sequence>
<evidence type="ECO:0000256" key="8">
    <source>
        <dbReference type="ARBA" id="ARBA00022898"/>
    </source>
</evidence>
<evidence type="ECO:0000256" key="3">
    <source>
        <dbReference type="ARBA" id="ARBA00011738"/>
    </source>
</evidence>
<proteinExistence type="inferred from homology"/>
<dbReference type="EMBL" id="JAAOIW010000005">
    <property type="protein sequence ID" value="NHN31106.1"/>
    <property type="molecule type" value="Genomic_DNA"/>
</dbReference>
<dbReference type="Proteomes" id="UP001165962">
    <property type="component" value="Unassembled WGS sequence"/>
</dbReference>
<comment type="caution">
    <text evidence="13">The sequence shown here is derived from an EMBL/GenBank/DDBJ whole genome shotgun (WGS) entry which is preliminary data.</text>
</comment>
<evidence type="ECO:0000256" key="12">
    <source>
        <dbReference type="ARBA" id="ARBA00047911"/>
    </source>
</evidence>
<keyword evidence="6 13" id="KW-0032">Aminotransferase</keyword>
<accession>A0ABX0JAX7</accession>
<dbReference type="Gene3D" id="3.20.10.10">
    <property type="entry name" value="D-amino Acid Aminotransferase, subunit A, domain 2"/>
    <property type="match status" value="1"/>
</dbReference>
<name>A0ABX0JAX7_9BACL</name>
<reference evidence="13" key="1">
    <citation type="submission" date="2020-03" db="EMBL/GenBank/DDBJ databases">
        <title>Draft sequencing of Paenibacilllus sp. S3N08.</title>
        <authorList>
            <person name="Kim D.-U."/>
        </authorList>
    </citation>
    <scope>NUCLEOTIDE SEQUENCE</scope>
    <source>
        <strain evidence="13">S3N08</strain>
    </source>
</reference>
<comment type="catalytic activity">
    <reaction evidence="12">
        <text>D-alanine + 2-oxoglutarate = D-glutamate + pyruvate</text>
        <dbReference type="Rhea" id="RHEA:15869"/>
        <dbReference type="ChEBI" id="CHEBI:15361"/>
        <dbReference type="ChEBI" id="CHEBI:16810"/>
        <dbReference type="ChEBI" id="CHEBI:29986"/>
        <dbReference type="ChEBI" id="CHEBI:57416"/>
        <dbReference type="EC" id="2.6.1.21"/>
    </reaction>
</comment>
<dbReference type="Pfam" id="PF01063">
    <property type="entry name" value="Aminotran_4"/>
    <property type="match status" value="1"/>
</dbReference>
<dbReference type="SUPFAM" id="SSF56752">
    <property type="entry name" value="D-aminoacid aminotransferase-like PLP-dependent enzymes"/>
    <property type="match status" value="1"/>
</dbReference>
<evidence type="ECO:0000256" key="11">
    <source>
        <dbReference type="ARBA" id="ARBA00033391"/>
    </source>
</evidence>
<evidence type="ECO:0000256" key="1">
    <source>
        <dbReference type="ARBA" id="ARBA00001933"/>
    </source>
</evidence>
<dbReference type="InterPro" id="IPR050571">
    <property type="entry name" value="Class-IV_PLP-Dep_Aminotrnsfr"/>
</dbReference>
<evidence type="ECO:0000256" key="10">
    <source>
        <dbReference type="ARBA" id="ARBA00033316"/>
    </source>
</evidence>
<evidence type="ECO:0000256" key="2">
    <source>
        <dbReference type="ARBA" id="ARBA00009320"/>
    </source>
</evidence>
<dbReference type="InterPro" id="IPR001544">
    <property type="entry name" value="Aminotrans_IV"/>
</dbReference>
<evidence type="ECO:0000256" key="7">
    <source>
        <dbReference type="ARBA" id="ARBA00022679"/>
    </source>
</evidence>
<dbReference type="EC" id="2.6.1.21" evidence="4"/>
<dbReference type="CDD" id="cd01558">
    <property type="entry name" value="D-AAT_like"/>
    <property type="match status" value="1"/>
</dbReference>
<evidence type="ECO:0000256" key="6">
    <source>
        <dbReference type="ARBA" id="ARBA00022576"/>
    </source>
</evidence>
<dbReference type="InterPro" id="IPR036038">
    <property type="entry name" value="Aminotransferase-like"/>
</dbReference>
<gene>
    <name evidence="13" type="primary">dat</name>
    <name evidence="13" type="ORF">G9U52_14800</name>
</gene>
<comment type="similarity">
    <text evidence="2">Belongs to the class-IV pyridoxal-phosphate-dependent aminotransferase family.</text>
</comment>